<protein>
    <submittedName>
        <fullName evidence="2">Acyltransferase family protein</fullName>
    </submittedName>
</protein>
<feature type="transmembrane region" description="Helical" evidence="1">
    <location>
        <begin position="55"/>
        <end position="76"/>
    </location>
</feature>
<dbReference type="PANTHER" id="PTHR37312">
    <property type="entry name" value="MEMBRANE-BOUND ACYLTRANSFERASE YKRP-RELATED"/>
    <property type="match status" value="1"/>
</dbReference>
<accession>A0A383R6N9</accession>
<dbReference type="EMBL" id="LS992241">
    <property type="protein sequence ID" value="SYX82321.1"/>
    <property type="molecule type" value="Genomic_DNA"/>
</dbReference>
<evidence type="ECO:0000256" key="1">
    <source>
        <dbReference type="SAM" id="Phobius"/>
    </source>
</evidence>
<feature type="transmembrane region" description="Helical" evidence="1">
    <location>
        <begin position="311"/>
        <end position="328"/>
    </location>
</feature>
<dbReference type="AlphaFoldDB" id="A0A383R6N9"/>
<feature type="transmembrane region" description="Helical" evidence="1">
    <location>
        <begin position="118"/>
        <end position="136"/>
    </location>
</feature>
<feature type="transmembrane region" description="Helical" evidence="1">
    <location>
        <begin position="202"/>
        <end position="221"/>
    </location>
</feature>
<evidence type="ECO:0000313" key="3">
    <source>
        <dbReference type="Proteomes" id="UP000304148"/>
    </source>
</evidence>
<dbReference type="Proteomes" id="UP000304148">
    <property type="component" value="Chromosome"/>
</dbReference>
<organism evidence="2 3">
    <name type="scientific">Paenibacillus alvei</name>
    <name type="common">Bacillus alvei</name>
    <dbReference type="NCBI Taxonomy" id="44250"/>
    <lineage>
        <taxon>Bacteria</taxon>
        <taxon>Bacillati</taxon>
        <taxon>Bacillota</taxon>
        <taxon>Bacilli</taxon>
        <taxon>Bacillales</taxon>
        <taxon>Paenibacillaceae</taxon>
        <taxon>Paenibacillus</taxon>
    </lineage>
</organism>
<dbReference type="PANTHER" id="PTHR37312:SF1">
    <property type="entry name" value="MEMBRANE-BOUND ACYLTRANSFERASE YKRP-RELATED"/>
    <property type="match status" value="1"/>
</dbReference>
<keyword evidence="2" id="KW-0012">Acyltransferase</keyword>
<feature type="transmembrane region" description="Helical" evidence="1">
    <location>
        <begin position="25"/>
        <end position="43"/>
    </location>
</feature>
<keyword evidence="2" id="KW-0808">Transferase</keyword>
<dbReference type="GO" id="GO:0016746">
    <property type="term" value="F:acyltransferase activity"/>
    <property type="evidence" value="ECO:0007669"/>
    <property type="project" value="UniProtKB-KW"/>
</dbReference>
<evidence type="ECO:0000313" key="2">
    <source>
        <dbReference type="EMBL" id="SYX82321.1"/>
    </source>
</evidence>
<dbReference type="InterPro" id="IPR052734">
    <property type="entry name" value="Nod_factor_acetyltransferase"/>
</dbReference>
<keyword evidence="1" id="KW-0812">Transmembrane</keyword>
<feature type="transmembrane region" description="Helical" evidence="1">
    <location>
        <begin position="254"/>
        <end position="272"/>
    </location>
</feature>
<feature type="transmembrane region" description="Helical" evidence="1">
    <location>
        <begin position="148"/>
        <end position="165"/>
    </location>
</feature>
<gene>
    <name evidence="2" type="ORF">PBLR_10743</name>
</gene>
<keyword evidence="1" id="KW-1133">Transmembrane helix</keyword>
<sequence length="363" mass="41466">MREHLSIPTAPGCGPSTLTKSGETFGLNLRFLLIVCVFVGNAIEPLIMRMPEMKAIFLWIFTFHMPLFVFITGYFARSNLNGAAGIRILKQIALQYIIFQTIYSLLDYLVFRVPGISHSFFIPYLLLWFLVGHLFWRLMMKMFTRFSINHPLLISIILGFLVGFLPLQGAWLGISRSVVYLPFFVIGYTFSYERFRAWLTPFVRYIGISISMALIVVIYVMSESINPIWFMNHLTFHELGWTQSGWLALFNRTVIYLTQIVASAAFLAWVPIRETHLTNLGKRTLYVFLLHGLIIRFVVLTGVYAHITSGWSAALLITASIAGAVLLAQPQVTACLHPIIEPKWDAIAGWIRHKLFRAKIEHS</sequence>
<dbReference type="RefSeq" id="WP_138184712.1">
    <property type="nucleotide sequence ID" value="NZ_LS992241.1"/>
</dbReference>
<feature type="transmembrane region" description="Helical" evidence="1">
    <location>
        <begin position="171"/>
        <end position="190"/>
    </location>
</feature>
<feature type="transmembrane region" description="Helical" evidence="1">
    <location>
        <begin position="284"/>
        <end position="305"/>
    </location>
</feature>
<keyword evidence="1" id="KW-0472">Membrane</keyword>
<proteinExistence type="predicted"/>
<name>A0A383R6N9_PAEAL</name>
<reference evidence="3" key="1">
    <citation type="submission" date="2018-08" db="EMBL/GenBank/DDBJ databases">
        <authorList>
            <person name="Chevrot R."/>
        </authorList>
    </citation>
    <scope>NUCLEOTIDE SEQUENCE [LARGE SCALE GENOMIC DNA]</scope>
</reference>